<protein>
    <submittedName>
        <fullName evidence="7">Related to 6-HYDROXY-D-NICOTINE OXIDASE</fullName>
    </submittedName>
</protein>
<dbReference type="InterPro" id="IPR006094">
    <property type="entry name" value="Oxid_FAD_bind_N"/>
</dbReference>
<gene>
    <name evidence="7" type="ORF">RSE6_01780</name>
</gene>
<dbReference type="InterPro" id="IPR050416">
    <property type="entry name" value="FAD-linked_Oxidoreductase"/>
</dbReference>
<dbReference type="Proteomes" id="UP000177625">
    <property type="component" value="Unassembled WGS sequence"/>
</dbReference>
<dbReference type="PANTHER" id="PTHR42973">
    <property type="entry name" value="BINDING OXIDOREDUCTASE, PUTATIVE (AFU_ORTHOLOGUE AFUA_1G17690)-RELATED"/>
    <property type="match status" value="1"/>
</dbReference>
<dbReference type="InterPro" id="IPR016167">
    <property type="entry name" value="FAD-bd_PCMH_sub1"/>
</dbReference>
<dbReference type="Gene3D" id="3.30.465.10">
    <property type="match status" value="1"/>
</dbReference>
<dbReference type="Gene3D" id="3.30.43.10">
    <property type="entry name" value="Uridine Diphospho-n-acetylenolpyruvylglucosamine Reductase, domain 2"/>
    <property type="match status" value="1"/>
</dbReference>
<evidence type="ECO:0000256" key="5">
    <source>
        <dbReference type="SAM" id="SignalP"/>
    </source>
</evidence>
<dbReference type="Gene3D" id="3.40.462.20">
    <property type="match status" value="1"/>
</dbReference>
<organism evidence="7 8">
    <name type="scientific">Rhynchosporium secalis</name>
    <name type="common">Barley scald fungus</name>
    <dbReference type="NCBI Taxonomy" id="38038"/>
    <lineage>
        <taxon>Eukaryota</taxon>
        <taxon>Fungi</taxon>
        <taxon>Dikarya</taxon>
        <taxon>Ascomycota</taxon>
        <taxon>Pezizomycotina</taxon>
        <taxon>Leotiomycetes</taxon>
        <taxon>Helotiales</taxon>
        <taxon>Ploettnerulaceae</taxon>
        <taxon>Rhynchosporium</taxon>
    </lineage>
</organism>
<evidence type="ECO:0000259" key="6">
    <source>
        <dbReference type="PROSITE" id="PS51387"/>
    </source>
</evidence>
<keyword evidence="8" id="KW-1185">Reference proteome</keyword>
<proteinExistence type="inferred from homology"/>
<dbReference type="EMBL" id="FJVC01000065">
    <property type="protein sequence ID" value="CZT41957.1"/>
    <property type="molecule type" value="Genomic_DNA"/>
</dbReference>
<dbReference type="InterPro" id="IPR016169">
    <property type="entry name" value="FAD-bd_PCMH_sub2"/>
</dbReference>
<dbReference type="Pfam" id="PF01565">
    <property type="entry name" value="FAD_binding_4"/>
    <property type="match status" value="1"/>
</dbReference>
<dbReference type="GO" id="GO:0071949">
    <property type="term" value="F:FAD binding"/>
    <property type="evidence" value="ECO:0007669"/>
    <property type="project" value="InterPro"/>
</dbReference>
<accession>A0A1E1LYK9</accession>
<reference evidence="8" key="1">
    <citation type="submission" date="2016-03" db="EMBL/GenBank/DDBJ databases">
        <authorList>
            <person name="Guldener U."/>
        </authorList>
    </citation>
    <scope>NUCLEOTIDE SEQUENCE [LARGE SCALE GENOMIC DNA]</scope>
</reference>
<dbReference type="InterPro" id="IPR036318">
    <property type="entry name" value="FAD-bd_PCMH-like_sf"/>
</dbReference>
<name>A0A1E1LYK9_RHYSE</name>
<dbReference type="PROSITE" id="PS51387">
    <property type="entry name" value="FAD_PCMH"/>
    <property type="match status" value="1"/>
</dbReference>
<evidence type="ECO:0000313" key="8">
    <source>
        <dbReference type="Proteomes" id="UP000177625"/>
    </source>
</evidence>
<dbReference type="PANTHER" id="PTHR42973:SF34">
    <property type="entry name" value="FAD BINDING DOMAIN PROTEIN (AFU_ORTHOLOGUE AFUA_3G02770)"/>
    <property type="match status" value="1"/>
</dbReference>
<dbReference type="SUPFAM" id="SSF56176">
    <property type="entry name" value="FAD-binding/transporter-associated domain-like"/>
    <property type="match status" value="1"/>
</dbReference>
<evidence type="ECO:0000256" key="3">
    <source>
        <dbReference type="ARBA" id="ARBA00022827"/>
    </source>
</evidence>
<feature type="chain" id="PRO_5009447801" evidence="5">
    <location>
        <begin position="22"/>
        <end position="529"/>
    </location>
</feature>
<dbReference type="InterPro" id="IPR016166">
    <property type="entry name" value="FAD-bd_PCMH"/>
</dbReference>
<keyword evidence="5" id="KW-0732">Signal</keyword>
<keyword evidence="3" id="KW-0274">FAD</keyword>
<comment type="similarity">
    <text evidence="1">Belongs to the oxygen-dependent FAD-linked oxidoreductase family.</text>
</comment>
<evidence type="ECO:0000256" key="1">
    <source>
        <dbReference type="ARBA" id="ARBA00005466"/>
    </source>
</evidence>
<dbReference type="AlphaFoldDB" id="A0A1E1LYK9"/>
<evidence type="ECO:0000256" key="4">
    <source>
        <dbReference type="ARBA" id="ARBA00023002"/>
    </source>
</evidence>
<feature type="signal peptide" evidence="5">
    <location>
        <begin position="1"/>
        <end position="21"/>
    </location>
</feature>
<sequence>MWTSTSTTFLLLLGIFGLLAASQSLKPLTLDEVKLRIDEFVVQQNGSQSARADSCEGCSLACSFLASTLPGQIAYPGSTVYNFQESTYWSTFQASNSPTCRFSPTKAVGVSLAVLTFQVTQCKFAVKSGGHAAFAGASNTDDGVTIDMVNLNQLAISSDGTETAVGAGNLWHDVYSYLEVKNRTVVGGRVSAIGVGGLTTGGGIAFVSGRYGWACDNVNKYEVVFADGTIHNVTYSSHPDLYFALRGGGNNFGIVTTFHYATYPQADFWGGSRTYLYSPETAAKMNNAFYWLNVNAPEDPYAQVILAYAYTASAGQYIIVPIMQHGKPVANPPSLKNFTEVPGAVADTLRIGNLTSMTLELNVSNPGGFRQTFWAVAVKNSPTLLTEIVAIFKEESDKVNDAAGIVSSVAIQGLPLNVIEKFSKNGGNALGITPADGPLAVLDITYSWSNAADDERILAAARAVTKRINDTANAQGLGHPFVYMNYAAKEQSVIPSYGDENVAKLKATSKKYDPLGVWQVLTPGYHKLF</sequence>
<evidence type="ECO:0000313" key="7">
    <source>
        <dbReference type="EMBL" id="CZT41957.1"/>
    </source>
</evidence>
<keyword evidence="4" id="KW-0560">Oxidoreductase</keyword>
<feature type="domain" description="FAD-binding PCMH-type" evidence="6">
    <location>
        <begin position="94"/>
        <end position="265"/>
    </location>
</feature>
<evidence type="ECO:0000256" key="2">
    <source>
        <dbReference type="ARBA" id="ARBA00022630"/>
    </source>
</evidence>
<dbReference type="GO" id="GO:0016491">
    <property type="term" value="F:oxidoreductase activity"/>
    <property type="evidence" value="ECO:0007669"/>
    <property type="project" value="UniProtKB-KW"/>
</dbReference>
<keyword evidence="2" id="KW-0285">Flavoprotein</keyword>